<organism evidence="2 3">
    <name type="scientific">Novosphingobium mathurense</name>
    <dbReference type="NCBI Taxonomy" id="428990"/>
    <lineage>
        <taxon>Bacteria</taxon>
        <taxon>Pseudomonadati</taxon>
        <taxon>Pseudomonadota</taxon>
        <taxon>Alphaproteobacteria</taxon>
        <taxon>Sphingomonadales</taxon>
        <taxon>Sphingomonadaceae</taxon>
        <taxon>Novosphingobium</taxon>
    </lineage>
</organism>
<dbReference type="Proteomes" id="UP000190989">
    <property type="component" value="Unassembled WGS sequence"/>
</dbReference>
<dbReference type="STRING" id="428990.SAMN06295987_102139"/>
<evidence type="ECO:0000313" key="2">
    <source>
        <dbReference type="EMBL" id="SLJ93494.1"/>
    </source>
</evidence>
<feature type="region of interest" description="Disordered" evidence="1">
    <location>
        <begin position="90"/>
        <end position="110"/>
    </location>
</feature>
<protein>
    <submittedName>
        <fullName evidence="2">Uncharacterized protein</fullName>
    </submittedName>
</protein>
<evidence type="ECO:0000256" key="1">
    <source>
        <dbReference type="SAM" id="MobiDB-lite"/>
    </source>
</evidence>
<proteinExistence type="predicted"/>
<evidence type="ECO:0000313" key="3">
    <source>
        <dbReference type="Proteomes" id="UP000190989"/>
    </source>
</evidence>
<dbReference type="RefSeq" id="WP_054945060.1">
    <property type="nucleotide sequence ID" value="NZ_FVZE01000002.1"/>
</dbReference>
<name>A0A1U6HCI5_9SPHN</name>
<accession>A0A1U6HCI5</accession>
<keyword evidence="3" id="KW-1185">Reference proteome</keyword>
<dbReference type="EMBL" id="FVZE01000002">
    <property type="protein sequence ID" value="SLJ93494.1"/>
    <property type="molecule type" value="Genomic_DNA"/>
</dbReference>
<gene>
    <name evidence="2" type="ORF">SAMN06295987_102139</name>
</gene>
<reference evidence="3" key="1">
    <citation type="submission" date="2017-02" db="EMBL/GenBank/DDBJ databases">
        <authorList>
            <person name="Varghese N."/>
            <person name="Submissions S."/>
        </authorList>
    </citation>
    <scope>NUCLEOTIDE SEQUENCE [LARGE SCALE GENOMIC DNA]</scope>
    <source>
        <strain evidence="3">SM117</strain>
    </source>
</reference>
<dbReference type="AlphaFoldDB" id="A0A1U6HCI5"/>
<sequence>MNIAFDHETCKAGHALGRTSEEFTGFPSAPDWNDLRTRLFAAHEVRTILGGEGAPVRLRTRGSFAGEAASLLNTYGLHSRAVNLEVSANGKPEGAKVAPVAGDNNAGGRG</sequence>